<evidence type="ECO:0008006" key="4">
    <source>
        <dbReference type="Google" id="ProtNLM"/>
    </source>
</evidence>
<dbReference type="Gene3D" id="2.120.10.80">
    <property type="entry name" value="Kelch-type beta propeller"/>
    <property type="match status" value="2"/>
</dbReference>
<name>A0AAN6XAQ7_9PEZI</name>
<organism evidence="2 3">
    <name type="scientific">Triangularia verruculosa</name>
    <dbReference type="NCBI Taxonomy" id="2587418"/>
    <lineage>
        <taxon>Eukaryota</taxon>
        <taxon>Fungi</taxon>
        <taxon>Dikarya</taxon>
        <taxon>Ascomycota</taxon>
        <taxon>Pezizomycotina</taxon>
        <taxon>Sordariomycetes</taxon>
        <taxon>Sordariomycetidae</taxon>
        <taxon>Sordariales</taxon>
        <taxon>Podosporaceae</taxon>
        <taxon>Triangularia</taxon>
    </lineage>
</organism>
<dbReference type="Proteomes" id="UP001303160">
    <property type="component" value="Unassembled WGS sequence"/>
</dbReference>
<dbReference type="EMBL" id="MU863993">
    <property type="protein sequence ID" value="KAK4196126.1"/>
    <property type="molecule type" value="Genomic_DNA"/>
</dbReference>
<protein>
    <recommendedName>
        <fullName evidence="4">Kelch repeat protein</fullName>
    </recommendedName>
</protein>
<evidence type="ECO:0000313" key="3">
    <source>
        <dbReference type="Proteomes" id="UP001303160"/>
    </source>
</evidence>
<evidence type="ECO:0000256" key="1">
    <source>
        <dbReference type="SAM" id="SignalP"/>
    </source>
</evidence>
<sequence length="425" mass="47054">MATSNDTGFGSCQRVANSRLLAYILILTPLLCQGSRVDVPTVGNFIRRWNMVAAVIGNYLYIDGGEISQYENGVVDESLIYQVNSTLSIDLSTSWTTSNASFRMIQKPNTARNSPAIWIDKADKGGFYLWGGVFSFGRGMTESEMWKFSADGQGGGSWSLFQNFTNPEEFAKLLSPESGAYTNTDDKGFLIGGYRGAWTQPGLTVHHQIIPGMVMFNMRTKEISNGTAGDEGDRHSPFETLIGAKAHFIPAFTGTRSSRGLIMVLGGHRSYVDRIVPMENSPGYDLRNLTFFDPDTREQYWQTATGDIPLYPRSQFCVTGFAVAGGGYDLFLFGGYNAEQLKWYEDAYVLSLPGFVWTKVPTPPAGPRCLHIGGIPSTTNIRSIDAAYQGLLLFDMTTQTWKETYDPESGDYDRAKDLKSWYLSG</sequence>
<dbReference type="InterPro" id="IPR015915">
    <property type="entry name" value="Kelch-typ_b-propeller"/>
</dbReference>
<feature type="signal peptide" evidence="1">
    <location>
        <begin position="1"/>
        <end position="34"/>
    </location>
</feature>
<feature type="chain" id="PRO_5042931090" description="Kelch repeat protein" evidence="1">
    <location>
        <begin position="35"/>
        <end position="425"/>
    </location>
</feature>
<dbReference type="SUPFAM" id="SSF117281">
    <property type="entry name" value="Kelch motif"/>
    <property type="match status" value="2"/>
</dbReference>
<reference evidence="2" key="1">
    <citation type="journal article" date="2023" name="Mol. Phylogenet. Evol.">
        <title>Genome-scale phylogeny and comparative genomics of the fungal order Sordariales.</title>
        <authorList>
            <person name="Hensen N."/>
            <person name="Bonometti L."/>
            <person name="Westerberg I."/>
            <person name="Brannstrom I.O."/>
            <person name="Guillou S."/>
            <person name="Cros-Aarteil S."/>
            <person name="Calhoun S."/>
            <person name="Haridas S."/>
            <person name="Kuo A."/>
            <person name="Mondo S."/>
            <person name="Pangilinan J."/>
            <person name="Riley R."/>
            <person name="LaButti K."/>
            <person name="Andreopoulos B."/>
            <person name="Lipzen A."/>
            <person name="Chen C."/>
            <person name="Yan M."/>
            <person name="Daum C."/>
            <person name="Ng V."/>
            <person name="Clum A."/>
            <person name="Steindorff A."/>
            <person name="Ohm R.A."/>
            <person name="Martin F."/>
            <person name="Silar P."/>
            <person name="Natvig D.O."/>
            <person name="Lalanne C."/>
            <person name="Gautier V."/>
            <person name="Ament-Velasquez S.L."/>
            <person name="Kruys A."/>
            <person name="Hutchinson M.I."/>
            <person name="Powell A.J."/>
            <person name="Barry K."/>
            <person name="Miller A.N."/>
            <person name="Grigoriev I.V."/>
            <person name="Debuchy R."/>
            <person name="Gladieux P."/>
            <person name="Hiltunen Thoren M."/>
            <person name="Johannesson H."/>
        </authorList>
    </citation>
    <scope>NUCLEOTIDE SEQUENCE</scope>
    <source>
        <strain evidence="2">CBS 315.58</strain>
    </source>
</reference>
<reference evidence="2" key="2">
    <citation type="submission" date="2023-05" db="EMBL/GenBank/DDBJ databases">
        <authorList>
            <consortium name="Lawrence Berkeley National Laboratory"/>
            <person name="Steindorff A."/>
            <person name="Hensen N."/>
            <person name="Bonometti L."/>
            <person name="Westerberg I."/>
            <person name="Brannstrom I.O."/>
            <person name="Guillou S."/>
            <person name="Cros-Aarteil S."/>
            <person name="Calhoun S."/>
            <person name="Haridas S."/>
            <person name="Kuo A."/>
            <person name="Mondo S."/>
            <person name="Pangilinan J."/>
            <person name="Riley R."/>
            <person name="Labutti K."/>
            <person name="Andreopoulos B."/>
            <person name="Lipzen A."/>
            <person name="Chen C."/>
            <person name="Yanf M."/>
            <person name="Daum C."/>
            <person name="Ng V."/>
            <person name="Clum A."/>
            <person name="Ohm R."/>
            <person name="Martin F."/>
            <person name="Silar P."/>
            <person name="Natvig D."/>
            <person name="Lalanne C."/>
            <person name="Gautier V."/>
            <person name="Ament-Velasquez S.L."/>
            <person name="Kruys A."/>
            <person name="Hutchinson M.I."/>
            <person name="Powell A.J."/>
            <person name="Barry K."/>
            <person name="Miller A.N."/>
            <person name="Grigoriev I.V."/>
            <person name="Debuchy R."/>
            <person name="Gladieux P."/>
            <person name="Thoren M.H."/>
            <person name="Johannesson H."/>
        </authorList>
    </citation>
    <scope>NUCLEOTIDE SEQUENCE</scope>
    <source>
        <strain evidence="2">CBS 315.58</strain>
    </source>
</reference>
<dbReference type="AlphaFoldDB" id="A0AAN6XAQ7"/>
<gene>
    <name evidence="2" type="ORF">QBC40DRAFT_184234</name>
</gene>
<keyword evidence="1" id="KW-0732">Signal</keyword>
<keyword evidence="3" id="KW-1185">Reference proteome</keyword>
<evidence type="ECO:0000313" key="2">
    <source>
        <dbReference type="EMBL" id="KAK4196126.1"/>
    </source>
</evidence>
<proteinExistence type="predicted"/>
<comment type="caution">
    <text evidence="2">The sequence shown here is derived from an EMBL/GenBank/DDBJ whole genome shotgun (WGS) entry which is preliminary data.</text>
</comment>
<accession>A0AAN6XAQ7</accession>